<dbReference type="Gene3D" id="3.90.1150.210">
    <property type="entry name" value="F-actin capping protein, beta subunit"/>
    <property type="match status" value="1"/>
</dbReference>
<organism evidence="8">
    <name type="scientific">Paramoeba aestuarina</name>
    <dbReference type="NCBI Taxonomy" id="180227"/>
    <lineage>
        <taxon>Eukaryota</taxon>
        <taxon>Amoebozoa</taxon>
        <taxon>Discosea</taxon>
        <taxon>Flabellinia</taxon>
        <taxon>Dactylopodida</taxon>
        <taxon>Paramoebidae</taxon>
        <taxon>Paramoeba</taxon>
    </lineage>
</organism>
<dbReference type="Pfam" id="PF01115">
    <property type="entry name" value="F_actin_cap_B"/>
    <property type="match status" value="1"/>
</dbReference>
<dbReference type="AlphaFoldDB" id="A0A6U3B7L6"/>
<reference evidence="8" key="1">
    <citation type="submission" date="2021-01" db="EMBL/GenBank/DDBJ databases">
        <authorList>
            <person name="Corre E."/>
            <person name="Pelletier E."/>
            <person name="Niang G."/>
            <person name="Scheremetjew M."/>
            <person name="Finn R."/>
            <person name="Kale V."/>
            <person name="Holt S."/>
            <person name="Cochrane G."/>
            <person name="Meng A."/>
            <person name="Brown T."/>
            <person name="Cohen L."/>
        </authorList>
    </citation>
    <scope>NUCLEOTIDE SEQUENCE</scope>
    <source>
        <strain evidence="8">SoJaBio B1-5/56/2</strain>
    </source>
</reference>
<comment type="function">
    <text evidence="7">F-actin-capping proteins bind in a Ca(2+)-independent manner to the fast growing ends of actin filaments (barbed end) thereby blocking the exchange of subunits at these ends. Unlike other capping proteins (such as gelsolin and severin), these proteins do not sever actin filaments.</text>
</comment>
<dbReference type="InterPro" id="IPR001698">
    <property type="entry name" value="CAPZB"/>
</dbReference>
<keyword evidence="5 7" id="KW-0009">Actin-binding</keyword>
<dbReference type="PRINTS" id="PR00192">
    <property type="entry name" value="FACTINCAPB"/>
</dbReference>
<dbReference type="GO" id="GO:0008290">
    <property type="term" value="C:F-actin capping protein complex"/>
    <property type="evidence" value="ECO:0007669"/>
    <property type="project" value="UniProtKB-UniRule"/>
</dbReference>
<dbReference type="Gene3D" id="1.20.58.570">
    <property type="match status" value="1"/>
</dbReference>
<dbReference type="PANTHER" id="PTHR10619">
    <property type="entry name" value="F-ACTIN-CAPPING PROTEIN SUBUNIT BETA"/>
    <property type="match status" value="1"/>
</dbReference>
<dbReference type="GO" id="GO:0030036">
    <property type="term" value="P:actin cytoskeleton organization"/>
    <property type="evidence" value="ECO:0007669"/>
    <property type="project" value="InterPro"/>
</dbReference>
<evidence type="ECO:0000256" key="3">
    <source>
        <dbReference type="ARBA" id="ARBA00022467"/>
    </source>
</evidence>
<dbReference type="GO" id="GO:0000902">
    <property type="term" value="P:cell morphogenesis"/>
    <property type="evidence" value="ECO:0007669"/>
    <property type="project" value="TreeGrafter"/>
</dbReference>
<dbReference type="InterPro" id="IPR042276">
    <property type="entry name" value="CapZ_alpha/beta_2"/>
</dbReference>
<evidence type="ECO:0000256" key="4">
    <source>
        <dbReference type="ARBA" id="ARBA00022490"/>
    </source>
</evidence>
<evidence type="ECO:0000313" key="8">
    <source>
        <dbReference type="EMBL" id="CAE2314894.1"/>
    </source>
</evidence>
<dbReference type="PANTHER" id="PTHR10619:SF0">
    <property type="entry name" value="F-ACTIN-CAPPING PROTEIN SUBUNIT BETA ISOFORMS 1 AND 2"/>
    <property type="match status" value="1"/>
</dbReference>
<accession>A0A6U3B7L6</accession>
<evidence type="ECO:0000256" key="5">
    <source>
        <dbReference type="ARBA" id="ARBA00023203"/>
    </source>
</evidence>
<evidence type="ECO:0000256" key="2">
    <source>
        <dbReference type="ARBA" id="ARBA00006039"/>
    </source>
</evidence>
<comment type="similarity">
    <text evidence="2 7">Belongs to the F-actin-capping protein beta subunit family.</text>
</comment>
<proteinExistence type="inferred from homology"/>
<dbReference type="InterPro" id="IPR037282">
    <property type="entry name" value="CapZ_alpha/beta"/>
</dbReference>
<evidence type="ECO:0000256" key="7">
    <source>
        <dbReference type="RuleBase" id="RU365078"/>
    </source>
</evidence>
<evidence type="ECO:0000313" key="9">
    <source>
        <dbReference type="EMBL" id="CAE2314896.1"/>
    </source>
</evidence>
<keyword evidence="6 7" id="KW-0206">Cytoskeleton</keyword>
<evidence type="ECO:0000256" key="1">
    <source>
        <dbReference type="ARBA" id="ARBA00004245"/>
    </source>
</evidence>
<dbReference type="InterPro" id="IPR043175">
    <property type="entry name" value="CAPZB_N"/>
</dbReference>
<dbReference type="SUPFAM" id="SSF90096">
    <property type="entry name" value="Subunits of heterodimeric actin filament capping protein Capz"/>
    <property type="match status" value="1"/>
</dbReference>
<keyword evidence="4 7" id="KW-0963">Cytoplasm</keyword>
<dbReference type="EMBL" id="HBKR01023702">
    <property type="protein sequence ID" value="CAE2314896.1"/>
    <property type="molecule type" value="Transcribed_RNA"/>
</dbReference>
<keyword evidence="3 7" id="KW-0117">Actin capping</keyword>
<dbReference type="EMBL" id="HBKR01023701">
    <property type="protein sequence ID" value="CAE2314894.1"/>
    <property type="molecule type" value="Transcribed_RNA"/>
</dbReference>
<dbReference type="InterPro" id="IPR019771">
    <property type="entry name" value="F-actin_capping_bsu_CS"/>
</dbReference>
<dbReference type="GO" id="GO:0051016">
    <property type="term" value="P:barbed-end actin filament capping"/>
    <property type="evidence" value="ECO:0007669"/>
    <property type="project" value="UniProtKB-UniRule"/>
</dbReference>
<gene>
    <name evidence="8" type="ORF">NAES01612_LOCUS15553</name>
    <name evidence="9" type="ORF">NAES01612_LOCUS15554</name>
</gene>
<dbReference type="PROSITE" id="PS00231">
    <property type="entry name" value="F_ACTIN_CAPPING_BETA"/>
    <property type="match status" value="1"/>
</dbReference>
<dbReference type="GO" id="GO:0005737">
    <property type="term" value="C:cytoplasm"/>
    <property type="evidence" value="ECO:0007669"/>
    <property type="project" value="InterPro"/>
</dbReference>
<dbReference type="FunFam" id="3.90.1150.210:FF:000001">
    <property type="entry name" value="F-actin-capping protein subunit beta"/>
    <property type="match status" value="1"/>
</dbReference>
<dbReference type="GO" id="GO:0051015">
    <property type="term" value="F:actin filament binding"/>
    <property type="evidence" value="ECO:0007669"/>
    <property type="project" value="TreeGrafter"/>
</dbReference>
<evidence type="ECO:0000256" key="6">
    <source>
        <dbReference type="ARBA" id="ARBA00023212"/>
    </source>
</evidence>
<comment type="subunit">
    <text evidence="7">Heterodimer of an alpha and a beta subunit.</text>
</comment>
<protein>
    <recommendedName>
        <fullName evidence="7">F-actin-capping protein subunit beta</fullName>
    </recommendedName>
</protein>
<dbReference type="FunFam" id="1.20.58.570:FF:000001">
    <property type="entry name" value="F-actin-capping protein subunit beta"/>
    <property type="match status" value="1"/>
</dbReference>
<name>A0A6U3B7L6_9EUKA</name>
<comment type="subcellular location">
    <subcellularLocation>
        <location evidence="1 7">Cytoplasm</location>
        <location evidence="1 7">Cytoskeleton</location>
    </subcellularLocation>
</comment>
<sequence>MADQLDCALDLMRRMPPTDIEDNLANLIDLVPDLCEHLLSAVDQPLKIATDKAAHRDYLLCDYNRDGDSYRSPWSNKYDPPLGDGAVPSDGLRKFEIQANEVFDIYRDLYYEGGVSSVYAWDLDDGFAAVILIKKTQDSTKKGQPMKGTWDSIHVVEVVDQGNSAQYKLTSTVMLGIETETDQSGRVNLGGSMTRQTEQTQQVNDMNPHVSNIGRMVEDMEMKLRTSLETIYFGKTKDIVNELRQASGASAMMARQAFAADISASLGSRG</sequence>